<accession>A0A2S5DE63</accession>
<keyword evidence="2" id="KW-1185">Reference proteome</keyword>
<sequence length="2102" mass="225559">QAKVTEYEYDGAGRRVRETVDPAGLKLSTRYAYDAANNVTAKTDATGQTTRYVYDSGDRLRYTVDPLGYVTEQRYDAAGHVTDTIRYAKPISGNLVSSPNAVNGDWSIAASTVTSAQAGFNADGSAILQYDRDSYASGMVAVQPGETYSFDLDAIRGGTDDGKTPAPFGIGFQYSADGVHYQDNWDMVVQTDPAQAGAQHLHATRVIPPGVKGVRVWLQIAAGWGQTNRWYTRNVEVRRVGDASPASLPGALDEAAIAQRLLRTAQDQASHILYDAAGRPACSVDAAGYVTEQRYDAAGNVTDTIRYAKKLADMGLSVDALQASLGVNQLQNQLFASPAAGQVAGWGYGGWRADAEVGVNHNADWTLASGLAGDNTVYLHQTGRDPQDAYQELTQSVPVQAGHRYAFSVYTGAHRATTQLYIVWFDAAGKCVGATTTTADSQNQAEQTGGPNLSGYKRCVADGVAPAGAVRGVATLRKCNTNANNDDSWLFAAHAQFEELSLGAKGPSAWQGQLIADSQDQHSRTIYDAAGRAILSVDAAGYVTERKYDASGHVTDTVRYAKSITRNLVSSPNTVNSDWAGSAQSVAASGFPGGGGAILQNDRDSYASGMVAVQPGETYSFDLDAIRGGTDDGKTPAPFGIGFQYSADGIHYQDNWDMVVQTDPAQAGAQHLHATRVIPPGVKGVRVWLQIAAGWGQTNRWYLRNVEVRRAGDDKQMSLPGAQDEAAIRQRLLVSAQDQTSHTAYDAAGRPTFSVDAAGFVSERKYDAAGHVMATVRYAKAQAGLAQLDDAGVRRTLQTDVADQTTATVYDAAGRPTFSVDAQGYVTQRRYDAAGNVTDTIRYAKPISGNLVSSPNAVNADWSIAASTVTSAQAGFNADGSAILQYDRDSYASGMVAVQPGETYSFDLDAIRGGTDDGKTPAPFGIGFQYSADGVHYQDNWDMVVQTDPAQAGAQHLHATRVIPPGVKGVRVWLQIAAGWGQTNRWYARNVEVRKQGDAGAANPSGVWDEAAIRQRLLVSAQDQASHNSYDLAGHLLAVSQGDGSGMHQVASYTLDAFGNRVQEQDGRGNVTAREFDALGRVRKETHGEGDATVTDYDAFGNAVKITDPRGNAGYFYFDALGRRILQVDPEGSVTRTDYDAFGNAHLVTRYANAIDPAQVAAGAPPAIVADTGRDAVTQIEHDALGRQTRITDAENGVEAMEYDAFGNKVKYTNQLGAVFRYAYDGAGHVLKETGRDGDHDDSAVLSTKRFEYDGFGNRTLQVEADGQPEQRSTRYGYDSQNRLLSQTGDTVHTYTLTGPDLKPVEADVAPTETRRYDAAGNLVEFIDANGNVTRTAYDSQNRKIRERNGDGYVTTWAYDGNGNVSEQRVYATAAGLPADGSAPTPTASADDRVTRYEYDKNNRLTKTTVPQQYVALRSSSGDFALPKLDLVTAKFYDANGNAIRETDARGNSVYRWFDRAGRKVLEVDAAGYAAAWTYNSAGKPLRETHYAIALAGVNGQTTLDQARQQLKGSGDDRVSEFDYDKQGRVSEERRLNVKVSADDGLSDGLSTVRTQYHYNHLGEVAQQVDAKGGVTDIDYDVLGRETRRREAAYGADQGGLRPETRTHYNALGQSDKIERGNLSRPSFVSTYGVGGRLLSQMDGEGNVTRYQYDAVGNLTQTLRDRQNPDHSVVTDESRFAYGAAKRQTAKLDVGSGIWLETSYNAWGQITSKHTSLDHSGLPQEFSEYDGAGRLVKGNAGDVTKLYGYDANGNATLMVESGDDNGDSLRNQSLADVLSVIALRAKTPTPLDKLRLTVSDYDARNQHVATYQPIMLNVRDRQTVVPWFSARSQTGSGDIVGVGANGNLRGAADAMPLAVVSGSFGAQANFGSVSIRSINTVDDTAAEVFDPSYRYLTGVNLDLHLPQAPEYGSGRYRVVVNGQSAWVNANGGGSLSIGGWPQESIGTGFNGNFNYTPWGYKIEVYREVPGSKDVLCFSGGGQLSGDQIKTAMTAQSAVAAGSSVVTAQDYMGSWSGGHVQNGSVSVRANSTWIEANENTLKSGQARIERAYLGDVQLDLNLPSAIELGSGDYQVVVNGHAVSVGAGVSNRVLLNVNEYIGTV</sequence>
<organism evidence="1 2">
    <name type="scientific">Chromobacterium alticapitis</name>
    <dbReference type="NCBI Taxonomy" id="2073169"/>
    <lineage>
        <taxon>Bacteria</taxon>
        <taxon>Pseudomonadati</taxon>
        <taxon>Pseudomonadota</taxon>
        <taxon>Betaproteobacteria</taxon>
        <taxon>Neisseriales</taxon>
        <taxon>Chromobacteriaceae</taxon>
        <taxon>Chromobacterium</taxon>
    </lineage>
</organism>
<feature type="non-terminal residue" evidence="1">
    <location>
        <position position="1"/>
    </location>
</feature>
<gene>
    <name evidence="1" type="ORF">C2I19_14190</name>
</gene>
<protein>
    <recommendedName>
        <fullName evidence="3">LysM domain-containing protein</fullName>
    </recommendedName>
</protein>
<name>A0A2S5DE63_9NEIS</name>
<dbReference type="Proteomes" id="UP000237082">
    <property type="component" value="Unassembled WGS sequence"/>
</dbReference>
<dbReference type="Pfam" id="PF05593">
    <property type="entry name" value="RHS_repeat"/>
    <property type="match status" value="7"/>
</dbReference>
<evidence type="ECO:0008006" key="3">
    <source>
        <dbReference type="Google" id="ProtNLM"/>
    </source>
</evidence>
<evidence type="ECO:0000313" key="2">
    <source>
        <dbReference type="Proteomes" id="UP000237082"/>
    </source>
</evidence>
<dbReference type="PANTHER" id="PTHR32305:SF15">
    <property type="entry name" value="PROTEIN RHSA-RELATED"/>
    <property type="match status" value="1"/>
</dbReference>
<reference evidence="2" key="1">
    <citation type="submission" date="2018-02" db="EMBL/GenBank/DDBJ databases">
        <authorList>
            <person name="O'Hara-Hanley K."/>
            <person name="Soby S."/>
        </authorList>
    </citation>
    <scope>NUCLEOTIDE SEQUENCE [LARGE SCALE GENOMIC DNA]</scope>
    <source>
        <strain evidence="2">MWU14-2602</strain>
    </source>
</reference>
<dbReference type="InterPro" id="IPR031325">
    <property type="entry name" value="RHS_repeat"/>
</dbReference>
<dbReference type="InterPro" id="IPR006530">
    <property type="entry name" value="YD"/>
</dbReference>
<feature type="non-terminal residue" evidence="1">
    <location>
        <position position="2102"/>
    </location>
</feature>
<dbReference type="Gene3D" id="2.180.10.10">
    <property type="entry name" value="RHS repeat-associated core"/>
    <property type="match status" value="4"/>
</dbReference>
<dbReference type="NCBIfam" id="TIGR01643">
    <property type="entry name" value="YD_repeat_2x"/>
    <property type="match status" value="7"/>
</dbReference>
<proteinExistence type="predicted"/>
<dbReference type="PANTHER" id="PTHR32305">
    <property type="match status" value="1"/>
</dbReference>
<dbReference type="InterPro" id="IPR050708">
    <property type="entry name" value="T6SS_VgrG/RHS"/>
</dbReference>
<evidence type="ECO:0000313" key="1">
    <source>
        <dbReference type="EMBL" id="POZ61329.1"/>
    </source>
</evidence>
<dbReference type="EMBL" id="PQWB01000060">
    <property type="protein sequence ID" value="POZ61329.1"/>
    <property type="molecule type" value="Genomic_DNA"/>
</dbReference>
<comment type="caution">
    <text evidence="1">The sequence shown here is derived from an EMBL/GenBank/DDBJ whole genome shotgun (WGS) entry which is preliminary data.</text>
</comment>